<feature type="coiled-coil region" evidence="9">
    <location>
        <begin position="946"/>
        <end position="984"/>
    </location>
</feature>
<feature type="coiled-coil region" evidence="9">
    <location>
        <begin position="586"/>
        <end position="638"/>
    </location>
</feature>
<dbReference type="PROSITE" id="PS50850">
    <property type="entry name" value="MFS"/>
    <property type="match status" value="1"/>
</dbReference>
<proteinExistence type="predicted"/>
<feature type="coiled-coil region" evidence="9">
    <location>
        <begin position="668"/>
        <end position="797"/>
    </location>
</feature>
<dbReference type="InterPro" id="IPR005829">
    <property type="entry name" value="Sugar_transporter_CS"/>
</dbReference>
<sequence length="1508" mass="166498">MISPEEEEKKEEERVGFGSKFDHDASPKLALSDLNIRFVEMAWFSDKISLGGFPDLTGAVNKFQESVKNIEKNFDNALGFDDKSESAGEASSMWPPVMSFMGNTSDEKLDSLEDSASSENPPQSEEEEKEERSGKVATEQEVLVEANKETNVTEEADQAEVAETVVLDPKDGEPESQMALEDSQGNSVQQPRDTSSLEPDEKQELAAASQESQPEPPKSEDAGSEAEEAMPEEDAGTNEVSVGNNEAVSSPVIADTDETKNEQERQSENLEKRTSSVNVAVSPDTDNVNRVEPSDAQLSLSTESAGSANESSVLKRSPSDEISERVVDFVSRELDSRLDGSELIDSQRSSSATNASDSADVIMELEKTKKEMKMLENALQGAARQAQAKADEIAKLMHENEQLKSATEDLKRKSNEAEVESLREEYHQRVATLERKVYALTKERDTLRREQNKKSDAAALLKEKDEIINQVMAEGEELSKKQAAQEGQIRKLRAQIREVEEEKKGLITKLQSEENKVESIKRDKTATEKLLQETIEKHQAELASQKEYYSNALAAAKEAQALAEERTNNEARIELENRLKEAGERESMLVQALEELRQTLSKKEQQVVFREDMFRRELEDLQRRYQASERRCEELITQVPESTRPLLRQIEAMQETTARRAEAWGAVERTLNARLQEAETKAATAEERERSVNERLSQTLSRINVLEAQLSCLRAEQGQLSKSLEKERQRAAENRQEYLAAKEEADTLGGRANQLEVEIMELRRKHKQELQEVLLHNELIQKDLEREKATRLDLERTARINTSTASEQLPISRQNSTYENGGLQRKLSSASSLGSMEESYFLQASLDSSDKSSEKRSMPEATMSPYYMKSITPSAYEATLRQKEGELASYMSRLASMESIRDSLAEELVKMTAECEKLRGEADRVPGIKAELEALRQRHAAALELMGERDEELEELRADIVDLKEMYKEQVNMLVNKMRSVEAKQVIKTRHPTISLSHVDSGTFLLANVTLRWGMDSVRRTYTMMRGRHIEKRVPSRELLSVLDKAETAAVTGTGKDIGNPSWKRSLPHVFVASLTSLLFGYHLGVVNETLESISIDLGFSGNTIAEGLVVSTCLGGAFIGSLFSGLVADGVGRRRAFQLSALPMIIGASVSATTESLEGMLLGRFFVGIGMGIGPSVTALYVTEVSPAYVRGTYGSSTQIATCLGLLASLFAGIPAKDNLGWWRICFWISTVPAVVLAVFMQLCAESPQWLFKRGRAAEAEVVFEKLLGGAYVKAAMAELVKSDRGDDGDSAKLSELLFGRSFRVVFIGSTLFALQQLSGINAVFYFSSTVFKKAGVPSASANICVGVCNLLGSTVAVVLMDKLGRKVLLIGSFAGMAVSLGLQALAHTSYSSTFGTLFLSVGGMLLFVLSFATGAGPVPSILLSEICPGRLRATALAVCLAVHWVINFFVGLLFLRMLEQLGSVLLNAIFGFFCVVAVIFVQKNVIETKGKSLQEIEISLLSATSQ</sequence>
<dbReference type="Gene3D" id="1.20.1250.20">
    <property type="entry name" value="MFS general substrate transporter like domains"/>
    <property type="match status" value="1"/>
</dbReference>
<dbReference type="Pfam" id="PF12325">
    <property type="entry name" value="TMF_TATA_bd"/>
    <property type="match status" value="1"/>
</dbReference>
<dbReference type="InterPro" id="IPR003663">
    <property type="entry name" value="Sugar/inositol_transpt"/>
</dbReference>
<evidence type="ECO:0000256" key="7">
    <source>
        <dbReference type="ARBA" id="ARBA00023054"/>
    </source>
</evidence>
<feature type="transmembrane region" description="Helical" evidence="11">
    <location>
        <begin position="1400"/>
        <end position="1425"/>
    </location>
</feature>
<evidence type="ECO:0000256" key="6">
    <source>
        <dbReference type="ARBA" id="ARBA00023034"/>
    </source>
</evidence>
<dbReference type="InterPro" id="IPR022091">
    <property type="entry name" value="TMF_TATA-bd"/>
</dbReference>
<keyword evidence="6" id="KW-0333">Golgi apparatus</keyword>
<gene>
    <name evidence="13" type="ORF">HID58_026738</name>
</gene>
<comment type="caution">
    <text evidence="13">The sequence shown here is derived from an EMBL/GenBank/DDBJ whole genome shotgun (WGS) entry which is preliminary data.</text>
</comment>
<evidence type="ECO:0000256" key="11">
    <source>
        <dbReference type="SAM" id="Phobius"/>
    </source>
</evidence>
<feature type="region of interest" description="Disordered" evidence="10">
    <location>
        <begin position="1"/>
        <end position="20"/>
    </location>
</feature>
<dbReference type="SUPFAM" id="SSF103473">
    <property type="entry name" value="MFS general substrate transporter"/>
    <property type="match status" value="1"/>
</dbReference>
<dbReference type="InterPro" id="IPR022092">
    <property type="entry name" value="TMF_DNA-bd"/>
</dbReference>
<evidence type="ECO:0000256" key="10">
    <source>
        <dbReference type="SAM" id="MobiDB-lite"/>
    </source>
</evidence>
<comment type="subcellular location">
    <subcellularLocation>
        <location evidence="2">Golgi apparatus</location>
    </subcellularLocation>
    <subcellularLocation>
        <location evidence="1">Membrane</location>
        <topology evidence="1">Multi-pass membrane protein</topology>
    </subcellularLocation>
</comment>
<feature type="transmembrane region" description="Helical" evidence="11">
    <location>
        <begin position="1463"/>
        <end position="1483"/>
    </location>
</feature>
<dbReference type="CDD" id="cd17315">
    <property type="entry name" value="MFS_GLUT_like"/>
    <property type="match status" value="1"/>
</dbReference>
<keyword evidence="14" id="KW-1185">Reference proteome</keyword>
<organism evidence="13 14">
    <name type="scientific">Brassica napus</name>
    <name type="common">Rape</name>
    <dbReference type="NCBI Taxonomy" id="3708"/>
    <lineage>
        <taxon>Eukaryota</taxon>
        <taxon>Viridiplantae</taxon>
        <taxon>Streptophyta</taxon>
        <taxon>Embryophyta</taxon>
        <taxon>Tracheophyta</taxon>
        <taxon>Spermatophyta</taxon>
        <taxon>Magnoliopsida</taxon>
        <taxon>eudicotyledons</taxon>
        <taxon>Gunneridae</taxon>
        <taxon>Pentapetalae</taxon>
        <taxon>rosids</taxon>
        <taxon>malvids</taxon>
        <taxon>Brassicales</taxon>
        <taxon>Brassicaceae</taxon>
        <taxon>Brassiceae</taxon>
        <taxon>Brassica</taxon>
    </lineage>
</organism>
<evidence type="ECO:0000256" key="2">
    <source>
        <dbReference type="ARBA" id="ARBA00004555"/>
    </source>
</evidence>
<dbReference type="Pfam" id="PF00083">
    <property type="entry name" value="Sugar_tr"/>
    <property type="match status" value="1"/>
</dbReference>
<feature type="transmembrane region" description="Helical" evidence="11">
    <location>
        <begin position="1161"/>
        <end position="1183"/>
    </location>
</feature>
<feature type="compositionally biased region" description="Acidic residues" evidence="10">
    <location>
        <begin position="222"/>
        <end position="236"/>
    </location>
</feature>
<evidence type="ECO:0000313" key="13">
    <source>
        <dbReference type="EMBL" id="KAH0919078.1"/>
    </source>
</evidence>
<keyword evidence="8 11" id="KW-0472">Membrane</keyword>
<dbReference type="Pfam" id="PF12329">
    <property type="entry name" value="TMF_DNA_bd"/>
    <property type="match status" value="1"/>
</dbReference>
<evidence type="ECO:0000256" key="9">
    <source>
        <dbReference type="SAM" id="Coils"/>
    </source>
</evidence>
<dbReference type="InterPro" id="IPR020846">
    <property type="entry name" value="MFS_dom"/>
</dbReference>
<dbReference type="NCBIfam" id="TIGR00879">
    <property type="entry name" value="SP"/>
    <property type="match status" value="1"/>
</dbReference>
<evidence type="ECO:0000256" key="5">
    <source>
        <dbReference type="ARBA" id="ARBA00022989"/>
    </source>
</evidence>
<feature type="compositionally biased region" description="Polar residues" evidence="10">
    <location>
        <begin position="238"/>
        <end position="248"/>
    </location>
</feature>
<feature type="compositionally biased region" description="Polar residues" evidence="10">
    <location>
        <begin position="804"/>
        <end position="819"/>
    </location>
</feature>
<keyword evidence="4 11" id="KW-0812">Transmembrane</keyword>
<accession>A0ABQ8CPU1</accession>
<feature type="coiled-coil region" evidence="9">
    <location>
        <begin position="894"/>
        <end position="921"/>
    </location>
</feature>
<evidence type="ECO:0000256" key="8">
    <source>
        <dbReference type="ARBA" id="ARBA00023136"/>
    </source>
</evidence>
<feature type="compositionally biased region" description="Low complexity" evidence="10">
    <location>
        <begin position="346"/>
        <end position="357"/>
    </location>
</feature>
<protein>
    <recommendedName>
        <fullName evidence="12">Major facilitator superfamily (MFS) profile domain-containing protein</fullName>
    </recommendedName>
</protein>
<feature type="transmembrane region" description="Helical" evidence="11">
    <location>
        <begin position="1341"/>
        <end position="1362"/>
    </location>
</feature>
<feature type="domain" description="Major facilitator superfamily (MFS) profile" evidence="12">
    <location>
        <begin position="1069"/>
        <end position="1491"/>
    </location>
</feature>
<feature type="compositionally biased region" description="Polar residues" evidence="10">
    <location>
        <begin position="275"/>
        <end position="286"/>
    </location>
</feature>
<keyword evidence="7 9" id="KW-0175">Coiled coil</keyword>
<dbReference type="PRINTS" id="PR00171">
    <property type="entry name" value="SUGRTRNSPORT"/>
</dbReference>
<reference evidence="13 14" key="1">
    <citation type="submission" date="2021-05" db="EMBL/GenBank/DDBJ databases">
        <title>Genome Assembly of Synthetic Allotetraploid Brassica napus Reveals Homoeologous Exchanges between Subgenomes.</title>
        <authorList>
            <person name="Davis J.T."/>
        </authorList>
    </citation>
    <scope>NUCLEOTIDE SEQUENCE [LARGE SCALE GENOMIC DNA]</scope>
    <source>
        <strain evidence="14">cv. Da-Ae</strain>
        <tissue evidence="13">Seedling</tissue>
    </source>
</reference>
<evidence type="ECO:0000256" key="1">
    <source>
        <dbReference type="ARBA" id="ARBA00004141"/>
    </source>
</evidence>
<feature type="transmembrane region" description="Helical" evidence="11">
    <location>
        <begin position="1369"/>
        <end position="1388"/>
    </location>
</feature>
<dbReference type="PROSITE" id="PS00217">
    <property type="entry name" value="SUGAR_TRANSPORT_2"/>
    <property type="match status" value="1"/>
</dbReference>
<feature type="compositionally biased region" description="Basic and acidic residues" evidence="10">
    <location>
        <begin position="11"/>
        <end position="20"/>
    </location>
</feature>
<feature type="transmembrane region" description="Helical" evidence="11">
    <location>
        <begin position="1195"/>
        <end position="1217"/>
    </location>
</feature>
<dbReference type="PROSITE" id="PS00216">
    <property type="entry name" value="SUGAR_TRANSPORT_1"/>
    <property type="match status" value="2"/>
</dbReference>
<dbReference type="PANTHER" id="PTHR47347:SF2">
    <property type="entry name" value="GOLGIN CANDIDATE 5"/>
    <property type="match status" value="1"/>
</dbReference>
<feature type="coiled-coil region" evidence="9">
    <location>
        <begin position="482"/>
        <end position="530"/>
    </location>
</feature>
<evidence type="ECO:0000313" key="14">
    <source>
        <dbReference type="Proteomes" id="UP000824890"/>
    </source>
</evidence>
<feature type="region of interest" description="Disordered" evidence="10">
    <location>
        <begin position="337"/>
        <end position="357"/>
    </location>
</feature>
<dbReference type="EMBL" id="JAGKQM010000007">
    <property type="protein sequence ID" value="KAH0919078.1"/>
    <property type="molecule type" value="Genomic_DNA"/>
</dbReference>
<feature type="transmembrane region" description="Helical" evidence="11">
    <location>
        <begin position="1437"/>
        <end position="1457"/>
    </location>
</feature>
<dbReference type="InterPro" id="IPR005828">
    <property type="entry name" value="MFS_sugar_transport-like"/>
</dbReference>
<feature type="transmembrane region" description="Helical" evidence="11">
    <location>
        <begin position="1223"/>
        <end position="1245"/>
    </location>
</feature>
<evidence type="ECO:0000256" key="3">
    <source>
        <dbReference type="ARBA" id="ARBA00022448"/>
    </source>
</evidence>
<keyword evidence="5 11" id="KW-1133">Transmembrane helix</keyword>
<evidence type="ECO:0000256" key="4">
    <source>
        <dbReference type="ARBA" id="ARBA00022692"/>
    </source>
</evidence>
<dbReference type="Proteomes" id="UP000824890">
    <property type="component" value="Unassembled WGS sequence"/>
</dbReference>
<dbReference type="PANTHER" id="PTHR47347">
    <property type="entry name" value="GOLGIN CANDIDATE 5"/>
    <property type="match status" value="1"/>
</dbReference>
<feature type="compositionally biased region" description="Polar residues" evidence="10">
    <location>
        <begin position="183"/>
        <end position="197"/>
    </location>
</feature>
<feature type="compositionally biased region" description="Acidic residues" evidence="10">
    <location>
        <begin position="1"/>
        <end position="10"/>
    </location>
</feature>
<dbReference type="InterPro" id="IPR036259">
    <property type="entry name" value="MFS_trans_sf"/>
</dbReference>
<feature type="compositionally biased region" description="Basic and acidic residues" evidence="10">
    <location>
        <begin position="257"/>
        <end position="274"/>
    </location>
</feature>
<feature type="region of interest" description="Disordered" evidence="10">
    <location>
        <begin position="79"/>
        <end position="322"/>
    </location>
</feature>
<feature type="compositionally biased region" description="Polar residues" evidence="10">
    <location>
        <begin position="296"/>
        <end position="314"/>
    </location>
</feature>
<name>A0ABQ8CPU1_BRANA</name>
<keyword evidence="3" id="KW-0813">Transport</keyword>
<feature type="transmembrane region" description="Helical" evidence="11">
    <location>
        <begin position="1105"/>
        <end position="1125"/>
    </location>
</feature>
<feature type="region of interest" description="Disordered" evidence="10">
    <location>
        <begin position="804"/>
        <end position="823"/>
    </location>
</feature>
<feature type="coiled-coil region" evidence="9">
    <location>
        <begin position="358"/>
        <end position="450"/>
    </location>
</feature>
<evidence type="ECO:0000259" key="12">
    <source>
        <dbReference type="PROSITE" id="PS50850"/>
    </source>
</evidence>